<protein>
    <submittedName>
        <fullName evidence="2">Uncharacterized protein</fullName>
    </submittedName>
</protein>
<evidence type="ECO:0000313" key="2">
    <source>
        <dbReference type="EMBL" id="KAJ8430445.1"/>
    </source>
</evidence>
<sequence length="214" mass="24821">MQGFAQNANRILPGMANTVMNGFKPDLVPVYKELVTQFGVCDKWFASMPVSTQPNRLYVHSATSHGLSSNDTEKLIQGLPQKTIFDSLDEAGLNFGIYYQSPPATLYVRICFIFIVYINKENIYSTSVNTYRNLRKLKYATKFHLFDLEFKRHCKEGKLPNYVVIEQRYWDLELFPANDDHPSHDVSEGQRFIKEVYEALRSSPQWNEMLFIIT</sequence>
<gene>
    <name evidence="2" type="ORF">Cgig2_025872</name>
</gene>
<dbReference type="InterPro" id="IPR007312">
    <property type="entry name" value="Phosphoesterase"/>
</dbReference>
<accession>A0A9Q1JSW7</accession>
<dbReference type="Proteomes" id="UP001153076">
    <property type="component" value="Unassembled WGS sequence"/>
</dbReference>
<dbReference type="AlphaFoldDB" id="A0A9Q1JSW7"/>
<evidence type="ECO:0000313" key="3">
    <source>
        <dbReference type="Proteomes" id="UP001153076"/>
    </source>
</evidence>
<dbReference type="GO" id="GO:0009395">
    <property type="term" value="P:phospholipid catabolic process"/>
    <property type="evidence" value="ECO:0007669"/>
    <property type="project" value="TreeGrafter"/>
</dbReference>
<comment type="caution">
    <text evidence="2">The sequence shown here is derived from an EMBL/GenBank/DDBJ whole genome shotgun (WGS) entry which is preliminary data.</text>
</comment>
<dbReference type="Pfam" id="PF04185">
    <property type="entry name" value="Phosphoesterase"/>
    <property type="match status" value="1"/>
</dbReference>
<dbReference type="GO" id="GO:0016788">
    <property type="term" value="F:hydrolase activity, acting on ester bonds"/>
    <property type="evidence" value="ECO:0007669"/>
    <property type="project" value="InterPro"/>
</dbReference>
<dbReference type="EMBL" id="JAKOGI010000795">
    <property type="protein sequence ID" value="KAJ8430445.1"/>
    <property type="molecule type" value="Genomic_DNA"/>
</dbReference>
<reference evidence="2" key="1">
    <citation type="submission" date="2022-04" db="EMBL/GenBank/DDBJ databases">
        <title>Carnegiea gigantea Genome sequencing and assembly v2.</title>
        <authorList>
            <person name="Copetti D."/>
            <person name="Sanderson M.J."/>
            <person name="Burquez A."/>
            <person name="Wojciechowski M.F."/>
        </authorList>
    </citation>
    <scope>NUCLEOTIDE SEQUENCE</scope>
    <source>
        <strain evidence="2">SGP5-SGP5p</strain>
        <tissue evidence="2">Aerial part</tissue>
    </source>
</reference>
<organism evidence="2 3">
    <name type="scientific">Carnegiea gigantea</name>
    <dbReference type="NCBI Taxonomy" id="171969"/>
    <lineage>
        <taxon>Eukaryota</taxon>
        <taxon>Viridiplantae</taxon>
        <taxon>Streptophyta</taxon>
        <taxon>Embryophyta</taxon>
        <taxon>Tracheophyta</taxon>
        <taxon>Spermatophyta</taxon>
        <taxon>Magnoliopsida</taxon>
        <taxon>eudicotyledons</taxon>
        <taxon>Gunneridae</taxon>
        <taxon>Pentapetalae</taxon>
        <taxon>Caryophyllales</taxon>
        <taxon>Cactineae</taxon>
        <taxon>Cactaceae</taxon>
        <taxon>Cactoideae</taxon>
        <taxon>Echinocereeae</taxon>
        <taxon>Carnegiea</taxon>
    </lineage>
</organism>
<proteinExistence type="predicted"/>
<evidence type="ECO:0000256" key="1">
    <source>
        <dbReference type="ARBA" id="ARBA00022801"/>
    </source>
</evidence>
<dbReference type="PANTHER" id="PTHR31956">
    <property type="entry name" value="NON-SPECIFIC PHOSPHOLIPASE C4-RELATED"/>
    <property type="match status" value="1"/>
</dbReference>
<dbReference type="Gene3D" id="3.40.720.10">
    <property type="entry name" value="Alkaline Phosphatase, subunit A"/>
    <property type="match status" value="2"/>
</dbReference>
<keyword evidence="3" id="KW-1185">Reference proteome</keyword>
<dbReference type="PANTHER" id="PTHR31956:SF38">
    <property type="entry name" value="NON-SPECIFIC PHOSPHOLIPASE C3-LIKE"/>
    <property type="match status" value="1"/>
</dbReference>
<name>A0A9Q1JSW7_9CARY</name>
<keyword evidence="1" id="KW-0378">Hydrolase</keyword>
<dbReference type="OrthoDB" id="5135119at2759"/>
<dbReference type="InterPro" id="IPR017850">
    <property type="entry name" value="Alkaline_phosphatase_core_sf"/>
</dbReference>